<comment type="caution">
    <text evidence="3">The sequence shown here is derived from an EMBL/GenBank/DDBJ whole genome shotgun (WGS) entry which is preliminary data.</text>
</comment>
<keyword evidence="2" id="KW-0732">Signal</keyword>
<proteinExistence type="predicted"/>
<evidence type="ECO:0000256" key="2">
    <source>
        <dbReference type="SAM" id="SignalP"/>
    </source>
</evidence>
<organism evidence="3 4">
    <name type="scientific">Alectoria fallacina</name>
    <dbReference type="NCBI Taxonomy" id="1903189"/>
    <lineage>
        <taxon>Eukaryota</taxon>
        <taxon>Fungi</taxon>
        <taxon>Dikarya</taxon>
        <taxon>Ascomycota</taxon>
        <taxon>Pezizomycotina</taxon>
        <taxon>Lecanoromycetes</taxon>
        <taxon>OSLEUM clade</taxon>
        <taxon>Lecanoromycetidae</taxon>
        <taxon>Lecanorales</taxon>
        <taxon>Lecanorineae</taxon>
        <taxon>Parmeliaceae</taxon>
        <taxon>Alectoria</taxon>
    </lineage>
</organism>
<dbReference type="Proteomes" id="UP000664203">
    <property type="component" value="Unassembled WGS sequence"/>
</dbReference>
<dbReference type="EMBL" id="CAJPDR010000091">
    <property type="protein sequence ID" value="CAF9916435.1"/>
    <property type="molecule type" value="Genomic_DNA"/>
</dbReference>
<feature type="compositionally biased region" description="Polar residues" evidence="1">
    <location>
        <begin position="24"/>
        <end position="37"/>
    </location>
</feature>
<dbReference type="AlphaFoldDB" id="A0A8H3ID75"/>
<evidence type="ECO:0000313" key="4">
    <source>
        <dbReference type="Proteomes" id="UP000664203"/>
    </source>
</evidence>
<feature type="signal peptide" evidence="2">
    <location>
        <begin position="1"/>
        <end position="18"/>
    </location>
</feature>
<protein>
    <submittedName>
        <fullName evidence="3">Uncharacterized protein</fullName>
    </submittedName>
</protein>
<accession>A0A8H3ID75</accession>
<feature type="chain" id="PRO_5034824630" evidence="2">
    <location>
        <begin position="19"/>
        <end position="147"/>
    </location>
</feature>
<evidence type="ECO:0000256" key="1">
    <source>
        <dbReference type="SAM" id="MobiDB-lite"/>
    </source>
</evidence>
<sequence>MPLSFPLSLLPLSTSTLGSFPLEFSSTDTPNTDSTYHTVKERPTSQKLYQPVKEPSPNCYKNVNKPRHRSPPTLCSASIIGGAVTNAAMRIATTATDAAIVIAATENAPTADGFKTFSAGAVTDAAASLAKPEIGVFAATNNAATVY</sequence>
<keyword evidence="4" id="KW-1185">Reference proteome</keyword>
<reference evidence="3" key="1">
    <citation type="submission" date="2021-03" db="EMBL/GenBank/DDBJ databases">
        <authorList>
            <person name="Tagirdzhanova G."/>
        </authorList>
    </citation>
    <scope>NUCLEOTIDE SEQUENCE</scope>
</reference>
<evidence type="ECO:0000313" key="3">
    <source>
        <dbReference type="EMBL" id="CAF9916435.1"/>
    </source>
</evidence>
<name>A0A8H3ID75_9LECA</name>
<gene>
    <name evidence="3" type="ORF">ALECFALPRED_010718</name>
</gene>
<feature type="region of interest" description="Disordered" evidence="1">
    <location>
        <begin position="22"/>
        <end position="71"/>
    </location>
</feature>